<evidence type="ECO:0000313" key="1">
    <source>
        <dbReference type="EMBL" id="CAB4165995.1"/>
    </source>
</evidence>
<sequence length="52" mass="6279">MELIEQLDDEISMIEVDPAEWAAQQIKDRKRMRTKLFWLAQQQCEEENEIQA</sequence>
<name>A0A6J5PA80_9CAUD</name>
<reference evidence="1" key="1">
    <citation type="submission" date="2020-04" db="EMBL/GenBank/DDBJ databases">
        <authorList>
            <person name="Chiriac C."/>
            <person name="Salcher M."/>
            <person name="Ghai R."/>
            <person name="Kavagutti S V."/>
        </authorList>
    </citation>
    <scope>NUCLEOTIDE SEQUENCE</scope>
</reference>
<organism evidence="1">
    <name type="scientific">uncultured Caudovirales phage</name>
    <dbReference type="NCBI Taxonomy" id="2100421"/>
    <lineage>
        <taxon>Viruses</taxon>
        <taxon>Duplodnaviria</taxon>
        <taxon>Heunggongvirae</taxon>
        <taxon>Uroviricota</taxon>
        <taxon>Caudoviricetes</taxon>
        <taxon>Peduoviridae</taxon>
        <taxon>Maltschvirus</taxon>
        <taxon>Maltschvirus maltsch</taxon>
    </lineage>
</organism>
<protein>
    <submittedName>
        <fullName evidence="1">Uncharacterized protein</fullName>
    </submittedName>
</protein>
<proteinExistence type="predicted"/>
<dbReference type="EMBL" id="LR796789">
    <property type="protein sequence ID" value="CAB4165995.1"/>
    <property type="molecule type" value="Genomic_DNA"/>
</dbReference>
<gene>
    <name evidence="1" type="ORF">UFOVP847_4</name>
</gene>
<accession>A0A6J5PA80</accession>